<protein>
    <submittedName>
        <fullName evidence="2">Uncharacterized protein</fullName>
    </submittedName>
</protein>
<dbReference type="AlphaFoldDB" id="A0A5J4W901"/>
<comment type="caution">
    <text evidence="2">The sequence shown here is derived from an EMBL/GenBank/DDBJ whole genome shotgun (WGS) entry which is preliminary data.</text>
</comment>
<proteinExistence type="predicted"/>
<evidence type="ECO:0000313" key="2">
    <source>
        <dbReference type="EMBL" id="KAA6391113.1"/>
    </source>
</evidence>
<reference evidence="2 3" key="1">
    <citation type="submission" date="2019-03" db="EMBL/GenBank/DDBJ databases">
        <title>Single cell metagenomics reveals metabolic interactions within the superorganism composed of flagellate Streblomastix strix and complex community of Bacteroidetes bacteria on its surface.</title>
        <authorList>
            <person name="Treitli S.C."/>
            <person name="Kolisko M."/>
            <person name="Husnik F."/>
            <person name="Keeling P."/>
            <person name="Hampl V."/>
        </authorList>
    </citation>
    <scope>NUCLEOTIDE SEQUENCE [LARGE SCALE GENOMIC DNA]</scope>
    <source>
        <strain evidence="2">ST1C</strain>
    </source>
</reference>
<name>A0A5J4W901_9EUKA</name>
<sequence>MYQSFGATDNSFSQQQIYDEFQNQYETELSPQYEAPQQAGVQEREDQRKRDAIMMALAGSVYFSGTTFANEVDIGNKNSGMPYIPEDYMLDDEDYDEYDDNEESYNSFSQQQIQDEFQNQYETKLNPQYEALQQAGVQQREDQRKRDAIMMALGGSVYFSGATFSNEVDF</sequence>
<gene>
    <name evidence="2" type="ORF">EZS28_013360</name>
</gene>
<dbReference type="EMBL" id="SNRW01002992">
    <property type="protein sequence ID" value="KAA6391113.1"/>
    <property type="molecule type" value="Genomic_DNA"/>
</dbReference>
<accession>A0A5J4W901</accession>
<dbReference type="Proteomes" id="UP000324800">
    <property type="component" value="Unassembled WGS sequence"/>
</dbReference>
<evidence type="ECO:0000313" key="3">
    <source>
        <dbReference type="Proteomes" id="UP000324800"/>
    </source>
</evidence>
<feature type="region of interest" description="Disordered" evidence="1">
    <location>
        <begin position="22"/>
        <end position="47"/>
    </location>
</feature>
<organism evidence="2 3">
    <name type="scientific">Streblomastix strix</name>
    <dbReference type="NCBI Taxonomy" id="222440"/>
    <lineage>
        <taxon>Eukaryota</taxon>
        <taxon>Metamonada</taxon>
        <taxon>Preaxostyla</taxon>
        <taxon>Oxymonadida</taxon>
        <taxon>Streblomastigidae</taxon>
        <taxon>Streblomastix</taxon>
    </lineage>
</organism>
<evidence type="ECO:0000256" key="1">
    <source>
        <dbReference type="SAM" id="MobiDB-lite"/>
    </source>
</evidence>